<accession>A0A6A0B893</accession>
<dbReference type="EMBL" id="BLLH01000004">
    <property type="protein sequence ID" value="GFH40604.1"/>
    <property type="molecule type" value="Genomic_DNA"/>
</dbReference>
<dbReference type="Proteomes" id="UP000475928">
    <property type="component" value="Unassembled WGS sequence"/>
</dbReference>
<evidence type="ECO:0000313" key="2">
    <source>
        <dbReference type="EMBL" id="GFH40604.1"/>
    </source>
</evidence>
<keyword evidence="3" id="KW-1185">Reference proteome</keyword>
<reference evidence="2 3" key="1">
    <citation type="submission" date="2020-02" db="EMBL/GenBank/DDBJ databases">
        <title>Draft genome sequence of Lactococcus sp. Hs20B0-1.</title>
        <authorList>
            <person name="Noda S."/>
            <person name="Yuki M."/>
            <person name="Ohkuma M."/>
        </authorList>
    </citation>
    <scope>NUCLEOTIDE SEQUENCE [LARGE SCALE GENOMIC DNA]</scope>
    <source>
        <strain evidence="2 3">Hs20B0-1</strain>
    </source>
</reference>
<dbReference type="AlphaFoldDB" id="A0A6A0B893"/>
<feature type="region of interest" description="Disordered" evidence="1">
    <location>
        <begin position="47"/>
        <end position="110"/>
    </location>
</feature>
<dbReference type="RefSeq" id="WP_172356279.1">
    <property type="nucleotide sequence ID" value="NZ_BLLH01000004.1"/>
</dbReference>
<protein>
    <submittedName>
        <fullName evidence="2">Uncharacterized protein</fullName>
    </submittedName>
</protein>
<sequence length="205" mass="22685">MENSYPQNNRHKVTFPIIPDDAVLTPDNRVIMTNQQFLTRNPDAQTERFGNQAQQATNAANTASQQTQTAAQGQSADNFERRRQTPTTAGKRPLGTNSRMPLVDEAPKKKSYVEEAKKRARENAVAPKPVKPYVNPLERASSDELGIRDLANKKVVKAQHSLSGQALAGFDKAAAQRSSSSLFDAPEQDYFASKHSNRDSFDIVD</sequence>
<organism evidence="2 3">
    <name type="scientific">Pseudolactococcus insecticola</name>
    <dbReference type="NCBI Taxonomy" id="2709158"/>
    <lineage>
        <taxon>Bacteria</taxon>
        <taxon>Bacillati</taxon>
        <taxon>Bacillota</taxon>
        <taxon>Bacilli</taxon>
        <taxon>Lactobacillales</taxon>
        <taxon>Streptococcaceae</taxon>
        <taxon>Pseudolactococcus</taxon>
    </lineage>
</organism>
<comment type="caution">
    <text evidence="2">The sequence shown here is derived from an EMBL/GenBank/DDBJ whole genome shotgun (WGS) entry which is preliminary data.</text>
</comment>
<gene>
    <name evidence="2" type="ORF">Hs20B_10020</name>
</gene>
<feature type="compositionally biased region" description="Low complexity" evidence="1">
    <location>
        <begin position="50"/>
        <end position="76"/>
    </location>
</feature>
<name>A0A6A0B893_9LACT</name>
<evidence type="ECO:0000256" key="1">
    <source>
        <dbReference type="SAM" id="MobiDB-lite"/>
    </source>
</evidence>
<proteinExistence type="predicted"/>
<evidence type="ECO:0000313" key="3">
    <source>
        <dbReference type="Proteomes" id="UP000475928"/>
    </source>
</evidence>